<dbReference type="PANTHER" id="PTHR11228">
    <property type="entry name" value="RADICAL SAM DOMAIN PROTEIN"/>
    <property type="match status" value="1"/>
</dbReference>
<dbReference type="InterPro" id="IPR013785">
    <property type="entry name" value="Aldolase_TIM"/>
</dbReference>
<dbReference type="AlphaFoldDB" id="A0A1F5SDA1"/>
<dbReference type="EMBL" id="MFFW01000003">
    <property type="protein sequence ID" value="OGF24667.1"/>
    <property type="molecule type" value="Genomic_DNA"/>
</dbReference>
<proteinExistence type="predicted"/>
<organism evidence="1 2">
    <name type="scientific">Candidatus Falkowbacteria bacterium RIFCSPLOWO2_02_FULL_45_21</name>
    <dbReference type="NCBI Taxonomy" id="1797989"/>
    <lineage>
        <taxon>Bacteria</taxon>
        <taxon>Candidatus Falkowiibacteriota</taxon>
    </lineage>
</organism>
<dbReference type="SUPFAM" id="SSF102114">
    <property type="entry name" value="Radical SAM enzymes"/>
    <property type="match status" value="1"/>
</dbReference>
<evidence type="ECO:0000313" key="1">
    <source>
        <dbReference type="EMBL" id="OGF24667.1"/>
    </source>
</evidence>
<protein>
    <recommendedName>
        <fullName evidence="3">Radical SAM core domain-containing protein</fullName>
    </recommendedName>
</protein>
<dbReference type="InterPro" id="IPR050377">
    <property type="entry name" value="Radical_SAM_PqqE_MftC-like"/>
</dbReference>
<dbReference type="InterPro" id="IPR058240">
    <property type="entry name" value="rSAM_sf"/>
</dbReference>
<dbReference type="Proteomes" id="UP000178783">
    <property type="component" value="Unassembled WGS sequence"/>
</dbReference>
<gene>
    <name evidence="1" type="ORF">A3H66_02305</name>
</gene>
<evidence type="ECO:0000313" key="2">
    <source>
        <dbReference type="Proteomes" id="UP000178783"/>
    </source>
</evidence>
<dbReference type="STRING" id="1797989.A3H66_02305"/>
<comment type="caution">
    <text evidence="1">The sequence shown here is derived from an EMBL/GenBank/DDBJ whole genome shotgun (WGS) entry which is preliminary data.</text>
</comment>
<dbReference type="Gene3D" id="3.20.20.70">
    <property type="entry name" value="Aldolase class I"/>
    <property type="match status" value="1"/>
</dbReference>
<accession>A0A1F5SDA1</accession>
<dbReference type="PANTHER" id="PTHR11228:SF7">
    <property type="entry name" value="PQQA PEPTIDE CYCLASE"/>
    <property type="match status" value="1"/>
</dbReference>
<evidence type="ECO:0008006" key="3">
    <source>
        <dbReference type="Google" id="ProtNLM"/>
    </source>
</evidence>
<name>A0A1F5SDA1_9BACT</name>
<reference evidence="1 2" key="1">
    <citation type="journal article" date="2016" name="Nat. Commun.">
        <title>Thousands of microbial genomes shed light on interconnected biogeochemical processes in an aquifer system.</title>
        <authorList>
            <person name="Anantharaman K."/>
            <person name="Brown C.T."/>
            <person name="Hug L.A."/>
            <person name="Sharon I."/>
            <person name="Castelle C.J."/>
            <person name="Probst A.J."/>
            <person name="Thomas B.C."/>
            <person name="Singh A."/>
            <person name="Wilkins M.J."/>
            <person name="Karaoz U."/>
            <person name="Brodie E.L."/>
            <person name="Williams K.H."/>
            <person name="Hubbard S.S."/>
            <person name="Banfield J.F."/>
        </authorList>
    </citation>
    <scope>NUCLEOTIDE SEQUENCE [LARGE SCALE GENOMIC DNA]</scope>
</reference>
<sequence length="360" mass="39213">MLQNNLCRDDGHMALKDFTKILGLFAEQGGISVDLVGGEPTLHPDFLEMVQQAVAVGLDVWVYSNLTRFGADRGLAKDLLQSSGEKVTVVGKLNVPNPLDPEQAKFQARLIGAPPKEVTEMWQGLKNLLAAGFAKGKIGVENLVRRTNIELAPQVYEVGLEMGFFVDLEIPTCPFAGGVRALRQWLELFPAKKQIRACVQAVQEINQRHGIPAYTAMMPHLTGRNASGVGTGCVSFKQGALLTERDGRVGLCTSGKPLLDESGRQLNLLTDLPEAVFSHPDLLARRLSCEQRNIKSGPCATCQFWQNCLGGCTALRETLGLVADSYPLCYLHDWPGREELLALGEKTLGPGVKVWESVGH</sequence>